<dbReference type="PANTHER" id="PTHR46663:SF4">
    <property type="entry name" value="DIGUANYLATE CYCLASE DGCT-RELATED"/>
    <property type="match status" value="1"/>
</dbReference>
<evidence type="ECO:0000313" key="5">
    <source>
        <dbReference type="Proteomes" id="UP000587586"/>
    </source>
</evidence>
<dbReference type="Proteomes" id="UP000587586">
    <property type="component" value="Unassembled WGS sequence"/>
</dbReference>
<dbReference type="PANTHER" id="PTHR46663">
    <property type="entry name" value="DIGUANYLATE CYCLASE DGCT-RELATED"/>
    <property type="match status" value="1"/>
</dbReference>
<proteinExistence type="predicted"/>
<name>A0A6V8NDN3_9BACT</name>
<dbReference type="Gene3D" id="3.30.450.20">
    <property type="entry name" value="PAS domain"/>
    <property type="match status" value="1"/>
</dbReference>
<dbReference type="InterPro" id="IPR029787">
    <property type="entry name" value="Nucleotide_cyclase"/>
</dbReference>
<dbReference type="FunFam" id="3.30.70.270:FF:000001">
    <property type="entry name" value="Diguanylate cyclase domain protein"/>
    <property type="match status" value="1"/>
</dbReference>
<gene>
    <name evidence="4" type="ORF">GMLC_42400</name>
</gene>
<evidence type="ECO:0000259" key="1">
    <source>
        <dbReference type="PROSITE" id="PS50112"/>
    </source>
</evidence>
<feature type="domain" description="GGDEF" evidence="3">
    <location>
        <begin position="171"/>
        <end position="301"/>
    </location>
</feature>
<dbReference type="Gene3D" id="3.30.70.270">
    <property type="match status" value="1"/>
</dbReference>
<dbReference type="SMART" id="SM00267">
    <property type="entry name" value="GGDEF"/>
    <property type="match status" value="1"/>
</dbReference>
<dbReference type="EMBL" id="BLXZ01000011">
    <property type="protein sequence ID" value="GFO70661.1"/>
    <property type="molecule type" value="Genomic_DNA"/>
</dbReference>
<dbReference type="PROSITE" id="PS50887">
    <property type="entry name" value="GGDEF"/>
    <property type="match status" value="1"/>
</dbReference>
<dbReference type="PROSITE" id="PS50112">
    <property type="entry name" value="PAS"/>
    <property type="match status" value="1"/>
</dbReference>
<dbReference type="CDD" id="cd00130">
    <property type="entry name" value="PAS"/>
    <property type="match status" value="1"/>
</dbReference>
<feature type="domain" description="PAC" evidence="2">
    <location>
        <begin position="79"/>
        <end position="136"/>
    </location>
</feature>
<evidence type="ECO:0000259" key="3">
    <source>
        <dbReference type="PROSITE" id="PS50887"/>
    </source>
</evidence>
<dbReference type="CDD" id="cd01949">
    <property type="entry name" value="GGDEF"/>
    <property type="match status" value="1"/>
</dbReference>
<dbReference type="SUPFAM" id="SSF55073">
    <property type="entry name" value="Nucleotide cyclase"/>
    <property type="match status" value="1"/>
</dbReference>
<dbReference type="InterPro" id="IPR000700">
    <property type="entry name" value="PAS-assoc_C"/>
</dbReference>
<reference evidence="5" key="1">
    <citation type="submission" date="2020-06" db="EMBL/GenBank/DDBJ databases">
        <title>Draft genomic sequecing of Geomonas sp. Red745.</title>
        <authorList>
            <person name="Itoh H."/>
            <person name="Xu Z.X."/>
            <person name="Ushijima N."/>
            <person name="Masuda Y."/>
            <person name="Shiratori Y."/>
            <person name="Senoo K."/>
        </authorList>
    </citation>
    <scope>NUCLEOTIDE SEQUENCE [LARGE SCALE GENOMIC DNA]</scope>
    <source>
        <strain evidence="5">Red745</strain>
    </source>
</reference>
<feature type="domain" description="PAS" evidence="1">
    <location>
        <begin position="12"/>
        <end position="81"/>
    </location>
</feature>
<dbReference type="SMART" id="SM00091">
    <property type="entry name" value="PAS"/>
    <property type="match status" value="1"/>
</dbReference>
<comment type="caution">
    <text evidence="4">The sequence shown here is derived from an EMBL/GenBank/DDBJ whole genome shotgun (WGS) entry which is preliminary data.</text>
</comment>
<dbReference type="PROSITE" id="PS50113">
    <property type="entry name" value="PAC"/>
    <property type="match status" value="1"/>
</dbReference>
<evidence type="ECO:0000313" key="4">
    <source>
        <dbReference type="EMBL" id="GFO70661.1"/>
    </source>
</evidence>
<dbReference type="NCBIfam" id="TIGR00229">
    <property type="entry name" value="sensory_box"/>
    <property type="match status" value="1"/>
</dbReference>
<dbReference type="NCBIfam" id="TIGR00254">
    <property type="entry name" value="GGDEF"/>
    <property type="match status" value="1"/>
</dbReference>
<accession>A0A6V8NDN3</accession>
<sequence length="301" mass="33708">MKTPPTPSPELILESLFDGVYCVDRDRGIYLWNKSAERITGFTKAEVLGKCCSANILQHLDDEGENLCLSACPLSATMRDGQERVSNIYLHHKQGHRVPVSVRTTPIRDKQGEVVGAIEVFADNSQSLHVLRELEALKKEACLDALTEVGNRRYGQITLKTRIYEWQSDRIPFGVIFFDVDTFKEVNDHFGHAIGDEVLAMVAKTVSNLLRRMDVISRWGGDEFVAILNNVRQRDFQIIAERIRAFVENSFIMIGDRKLSVTASIGATLAKTGDTAETILQRADSLMYASKTAGRNRVTFG</sequence>
<dbReference type="Pfam" id="PF13426">
    <property type="entry name" value="PAS_9"/>
    <property type="match status" value="1"/>
</dbReference>
<dbReference type="AlphaFoldDB" id="A0A6V8NDN3"/>
<keyword evidence="5" id="KW-1185">Reference proteome</keyword>
<dbReference type="InterPro" id="IPR000160">
    <property type="entry name" value="GGDEF_dom"/>
</dbReference>
<protein>
    <submittedName>
        <fullName evidence="4">Diguanylate cyclase</fullName>
    </submittedName>
</protein>
<dbReference type="GO" id="GO:0003824">
    <property type="term" value="F:catalytic activity"/>
    <property type="evidence" value="ECO:0007669"/>
    <property type="project" value="UniProtKB-ARBA"/>
</dbReference>
<organism evidence="4 5">
    <name type="scientific">Geomonas limicola</name>
    <dbReference type="NCBI Taxonomy" id="2740186"/>
    <lineage>
        <taxon>Bacteria</taxon>
        <taxon>Pseudomonadati</taxon>
        <taxon>Thermodesulfobacteriota</taxon>
        <taxon>Desulfuromonadia</taxon>
        <taxon>Geobacterales</taxon>
        <taxon>Geobacteraceae</taxon>
        <taxon>Geomonas</taxon>
    </lineage>
</organism>
<dbReference type="InterPro" id="IPR035965">
    <property type="entry name" value="PAS-like_dom_sf"/>
</dbReference>
<dbReference type="InterPro" id="IPR052163">
    <property type="entry name" value="DGC-Regulatory_Protein"/>
</dbReference>
<dbReference type="InterPro" id="IPR000014">
    <property type="entry name" value="PAS"/>
</dbReference>
<dbReference type="RefSeq" id="WP_183363270.1">
    <property type="nucleotide sequence ID" value="NZ_BLXZ01000011.1"/>
</dbReference>
<evidence type="ECO:0000259" key="2">
    <source>
        <dbReference type="PROSITE" id="PS50113"/>
    </source>
</evidence>
<dbReference type="Pfam" id="PF00990">
    <property type="entry name" value="GGDEF"/>
    <property type="match status" value="1"/>
</dbReference>
<dbReference type="InterPro" id="IPR043128">
    <property type="entry name" value="Rev_trsase/Diguanyl_cyclase"/>
</dbReference>
<dbReference type="SUPFAM" id="SSF55785">
    <property type="entry name" value="PYP-like sensor domain (PAS domain)"/>
    <property type="match status" value="1"/>
</dbReference>